<comment type="caution">
    <text evidence="2">The sequence shown here is derived from an EMBL/GenBank/DDBJ whole genome shotgun (WGS) entry which is preliminary data.</text>
</comment>
<sequence length="1009" mass="110941">MTLQYFETYPATDCLCPLSQAVVTVLRDVQVKEYLDHQEEKDLVKDILSQIDTIGGVRTTRELIEEVAEGLRKFVGYQSPSGGTNGIPELTGSGIGCPGNGSGQCKHNTGSSGTCPGYQSSYGGMANLSMLLGGDDTGTTDSRKDSWTILAKIFLGAIPFVFSGLSYMYWACSADGSAGREGFKNGDTVNNESQVICHFMKRCGFETSQLRTGSTNGSGITVSELKEAIKASGILTEGAESSLEQSFAMYLEAVRSKVKENNGASAPKDYPLLTLNTLCTGYFRALNQPYRVHRRNHRLPRTIREILYWLSCVQYCPVFRVLVQKMRDLCERNGGPSQKITFYSDKKHSDGKFKTCLITPSNCVSYFLSAALVAPMVLLSIQDTIECLQGRVTRSTSKEIAEKPSHLMTYQEKIDRLADNSKPVPIHDLYANTLFEFRFPMSETESYYLLQDCLVALYYQMYFLKQQCNFHRLPHGQGNGGGSPMDGFDWTLCRYGEGVNSDNISGWKCTENTGQNKVQTQCGQQSNPSPLQAFLCDCLKGFTCPEVMEGESGKKVKYQENLDKLRDKKDNNHSIYSECYPEFLEHRNHVKIPGTECPVPMGFSGSFRSGGAPALGAGGSGSAGSAVGMSGLGINGIVMYYVNDDLTDSCLYQVTRCISSLTRRVPRSTGTLYGFFQGIISVYQSGSSTTGGTATEFKEALDVELLQETFGLQGSVTLMDVVTKWKSSDHKKDGKTCECLDSLSGCEGADQKADGGNTCGKYLHPLTGSLYNSVATQYCDTYLSWILYLSGRLQSGLKALLDAFRDIDCSQSGCVKTTEGVITTGAGNCECRSKGCIKGNHGTTGTTTGCCCWSVVHCAGVLSTFYRFGFSYVSPFGLSGRQEKQSTYNSDSKRTCQNFYKQLQTVITGDLFSKVLDDIRGFLYTTRLPFTLVIFGFWSIVLVYLLWSITGPLDLMHIQSHWRSPGSYLVPLQRIIADGSRNMKRVCTIGYFQDSGDRLLSEGVSDVYL</sequence>
<reference evidence="2" key="1">
    <citation type="submission" date="2019-12" db="EMBL/GenBank/DDBJ databases">
        <title>Genome sequence of Babesia ovis.</title>
        <authorList>
            <person name="Yamagishi J."/>
            <person name="Sevinc F."/>
            <person name="Xuan X."/>
        </authorList>
    </citation>
    <scope>NUCLEOTIDE SEQUENCE</scope>
    <source>
        <strain evidence="2">Selcuk</strain>
    </source>
</reference>
<name>A0A9W5TDK3_BABOV</name>
<dbReference type="InterPro" id="IPR024751">
    <property type="entry name" value="VESA1"/>
</dbReference>
<feature type="transmembrane region" description="Helical" evidence="1">
    <location>
        <begin position="149"/>
        <end position="170"/>
    </location>
</feature>
<accession>A0A9W5TDK3</accession>
<evidence type="ECO:0000313" key="3">
    <source>
        <dbReference type="Proteomes" id="UP001057455"/>
    </source>
</evidence>
<gene>
    <name evidence="2" type="ORF">BaOVIS_033660</name>
</gene>
<evidence type="ECO:0000313" key="2">
    <source>
        <dbReference type="EMBL" id="GFE56001.1"/>
    </source>
</evidence>
<evidence type="ECO:0000256" key="1">
    <source>
        <dbReference type="SAM" id="Phobius"/>
    </source>
</evidence>
<dbReference type="Pfam" id="PF12785">
    <property type="entry name" value="VESA1_N"/>
    <property type="match status" value="1"/>
</dbReference>
<organism evidence="2 3">
    <name type="scientific">Babesia ovis</name>
    <dbReference type="NCBI Taxonomy" id="5869"/>
    <lineage>
        <taxon>Eukaryota</taxon>
        <taxon>Sar</taxon>
        <taxon>Alveolata</taxon>
        <taxon>Apicomplexa</taxon>
        <taxon>Aconoidasida</taxon>
        <taxon>Piroplasmida</taxon>
        <taxon>Babesiidae</taxon>
        <taxon>Babesia</taxon>
    </lineage>
</organism>
<dbReference type="EMBL" id="BLIY01000031">
    <property type="protein sequence ID" value="GFE56001.1"/>
    <property type="molecule type" value="Genomic_DNA"/>
</dbReference>
<proteinExistence type="predicted"/>
<feature type="transmembrane region" description="Helical" evidence="1">
    <location>
        <begin position="928"/>
        <end position="947"/>
    </location>
</feature>
<protein>
    <submittedName>
        <fullName evidence="2">Variant erythrocyte surface antigen beta subunit, putative</fullName>
    </submittedName>
</protein>
<dbReference type="AlphaFoldDB" id="A0A9W5TDK3"/>
<dbReference type="Proteomes" id="UP001057455">
    <property type="component" value="Unassembled WGS sequence"/>
</dbReference>
<keyword evidence="1" id="KW-0472">Membrane</keyword>
<dbReference type="OrthoDB" id="10655334at2759"/>
<keyword evidence="1" id="KW-1133">Transmembrane helix</keyword>
<keyword evidence="3" id="KW-1185">Reference proteome</keyword>
<keyword evidence="1" id="KW-0812">Transmembrane</keyword>